<keyword evidence="2" id="KW-1185">Reference proteome</keyword>
<dbReference type="InterPro" id="IPR025836">
    <property type="entry name" value="Zn_knuckle_CX2CX4HX4C"/>
</dbReference>
<dbReference type="OMA" id="NGENWHI"/>
<accession>A0A1U8BP30</accession>
<name>A0A1U8BP30_NELNU</name>
<dbReference type="RefSeq" id="XP_010279229.1">
    <property type="nucleotide sequence ID" value="XM_010280927.1"/>
</dbReference>
<proteinExistence type="predicted"/>
<dbReference type="KEGG" id="nnu:104613200"/>
<reference evidence="3" key="1">
    <citation type="submission" date="2025-08" db="UniProtKB">
        <authorList>
            <consortium name="RefSeq"/>
        </authorList>
    </citation>
    <scope>IDENTIFICATION</scope>
</reference>
<gene>
    <name evidence="3" type="primary">LOC104613200</name>
</gene>
<protein>
    <submittedName>
        <fullName evidence="3">Uncharacterized protein LOC104613200</fullName>
    </submittedName>
</protein>
<dbReference type="Pfam" id="PF14392">
    <property type="entry name" value="zf-CCHC_4"/>
    <property type="match status" value="1"/>
</dbReference>
<evidence type="ECO:0000313" key="3">
    <source>
        <dbReference type="RefSeq" id="XP_010279229.1"/>
    </source>
</evidence>
<dbReference type="PANTHER" id="PTHR31286:SF180">
    <property type="entry name" value="OS10G0362600 PROTEIN"/>
    <property type="match status" value="1"/>
</dbReference>
<dbReference type="AlphaFoldDB" id="A0A1U8BP30"/>
<dbReference type="InParanoid" id="A0A1U8BP30"/>
<dbReference type="GeneID" id="104613200"/>
<dbReference type="InterPro" id="IPR040256">
    <property type="entry name" value="At4g02000-like"/>
</dbReference>
<evidence type="ECO:0000313" key="2">
    <source>
        <dbReference type="Proteomes" id="UP000189703"/>
    </source>
</evidence>
<dbReference type="PANTHER" id="PTHR31286">
    <property type="entry name" value="GLYCINE-RICH CELL WALL STRUCTURAL PROTEIN 1.8-LIKE"/>
    <property type="match status" value="1"/>
</dbReference>
<organism evidence="2 3">
    <name type="scientific">Nelumbo nucifera</name>
    <name type="common">Sacred lotus</name>
    <dbReference type="NCBI Taxonomy" id="4432"/>
    <lineage>
        <taxon>Eukaryota</taxon>
        <taxon>Viridiplantae</taxon>
        <taxon>Streptophyta</taxon>
        <taxon>Embryophyta</taxon>
        <taxon>Tracheophyta</taxon>
        <taxon>Spermatophyta</taxon>
        <taxon>Magnoliopsida</taxon>
        <taxon>Proteales</taxon>
        <taxon>Nelumbonaceae</taxon>
        <taxon>Nelumbo</taxon>
    </lineage>
</organism>
<feature type="domain" description="Zinc knuckle CX2CX4HX4C" evidence="1">
    <location>
        <begin position="128"/>
        <end position="173"/>
    </location>
</feature>
<dbReference type="STRING" id="4432.A0A1U8BP30"/>
<dbReference type="OrthoDB" id="1001609at2759"/>
<sequence length="205" mass="24323">MELERLKNMWKKRILNYDVKRLRGDVFFIIFRREEDCKRVLKNQSRLFKTYHILLRKWEADLKYSDMSFKFLNICVRILDLPVEYMSRAYVKKLALQIGTLVPLEEDDAKDRKSLEWDMHLCVKVKINITTPLVKLVKRVRKDNGENWHIVRYENLPILCFLCGSVGHVVEACGFKERKDPIDDLAEKLACHSTTKSGILKDYGR</sequence>
<dbReference type="Proteomes" id="UP000189703">
    <property type="component" value="Unplaced"/>
</dbReference>
<evidence type="ECO:0000259" key="1">
    <source>
        <dbReference type="Pfam" id="PF14392"/>
    </source>
</evidence>